<proteinExistence type="predicted"/>
<dbReference type="EMBL" id="NMTY01000024">
    <property type="protein sequence ID" value="PDX80892.1"/>
    <property type="molecule type" value="Genomic_DNA"/>
</dbReference>
<dbReference type="AlphaFoldDB" id="A0A2A7AP93"/>
<gene>
    <name evidence="1" type="ORF">CGS58_10350</name>
</gene>
<protein>
    <submittedName>
        <fullName evidence="1">Uncharacterized protein</fullName>
    </submittedName>
</protein>
<name>A0A2A7AP93_9FIRM</name>
<dbReference type="Proteomes" id="UP000220005">
    <property type="component" value="Unassembled WGS sequence"/>
</dbReference>
<reference evidence="1 2" key="1">
    <citation type="journal article" date="2017" name="Front. Microbiol.">
        <title>New Insights into the Diversity of the Genus Faecalibacterium.</title>
        <authorList>
            <person name="Benevides L."/>
            <person name="Burman S."/>
            <person name="Martin R."/>
            <person name="Robert V."/>
            <person name="Thomas M."/>
            <person name="Miquel S."/>
            <person name="Chain F."/>
            <person name="Sokol H."/>
            <person name="Bermudez-Humaran L.G."/>
            <person name="Morrison M."/>
            <person name="Langella P."/>
            <person name="Azevedo V.A."/>
            <person name="Chatel J.M."/>
            <person name="Soares S."/>
        </authorList>
    </citation>
    <scope>NUCLEOTIDE SEQUENCE [LARGE SCALE GENOMIC DNA]</scope>
    <source>
        <strain evidence="1 2">CNCM I 4575</strain>
    </source>
</reference>
<comment type="caution">
    <text evidence="1">The sequence shown here is derived from an EMBL/GenBank/DDBJ whole genome shotgun (WGS) entry which is preliminary data.</text>
</comment>
<accession>A0A2A7AP93</accession>
<organism evidence="1 2">
    <name type="scientific">Faecalibacterium prausnitzii</name>
    <dbReference type="NCBI Taxonomy" id="853"/>
    <lineage>
        <taxon>Bacteria</taxon>
        <taxon>Bacillati</taxon>
        <taxon>Bacillota</taxon>
        <taxon>Clostridia</taxon>
        <taxon>Eubacteriales</taxon>
        <taxon>Oscillospiraceae</taxon>
        <taxon>Faecalibacterium</taxon>
    </lineage>
</organism>
<sequence length="110" mass="12302">MRIYDILPVGEENAIPGEEIERRLGITRRERRAMAAQELENGLFVLYTTTRPGGYFRPAEGEKGRQELVRFYHREQARGLASLRKLAAVGAALAQCSDQTTLDPPGDGTR</sequence>
<dbReference type="RefSeq" id="WP_097839817.1">
    <property type="nucleotide sequence ID" value="NZ_NMTY01000024.1"/>
</dbReference>
<evidence type="ECO:0000313" key="1">
    <source>
        <dbReference type="EMBL" id="PDX80892.1"/>
    </source>
</evidence>
<evidence type="ECO:0000313" key="2">
    <source>
        <dbReference type="Proteomes" id="UP000220005"/>
    </source>
</evidence>